<comment type="subunit">
    <text evidence="14">Homodimer.</text>
</comment>
<dbReference type="GO" id="GO:0003935">
    <property type="term" value="F:GTP cyclohydrolase II activity"/>
    <property type="evidence" value="ECO:0007669"/>
    <property type="project" value="TreeGrafter"/>
</dbReference>
<protein>
    <recommendedName>
        <fullName evidence="8 14">3,4-dihydroxy-2-butanone 4-phosphate synthase</fullName>
        <shortName evidence="14">DHBP synthase</shortName>
        <ecNumber evidence="7 14">4.1.99.12</ecNumber>
    </recommendedName>
</protein>
<comment type="catalytic activity">
    <reaction evidence="1 14">
        <text>D-ribulose 5-phosphate = (2S)-2-hydroxy-3-oxobutyl phosphate + formate + H(+)</text>
        <dbReference type="Rhea" id="RHEA:18457"/>
        <dbReference type="ChEBI" id="CHEBI:15378"/>
        <dbReference type="ChEBI" id="CHEBI:15740"/>
        <dbReference type="ChEBI" id="CHEBI:58121"/>
        <dbReference type="ChEBI" id="CHEBI:58830"/>
        <dbReference type="EC" id="4.1.99.12"/>
    </reaction>
</comment>
<evidence type="ECO:0000256" key="11">
    <source>
        <dbReference type="ARBA" id="ARBA00022842"/>
    </source>
</evidence>
<dbReference type="SUPFAM" id="SSF55821">
    <property type="entry name" value="YrdC/RibB"/>
    <property type="match status" value="1"/>
</dbReference>
<dbReference type="EMBL" id="CP002456">
    <property type="protein sequence ID" value="ADU91895.1"/>
    <property type="molecule type" value="Genomic_DNA"/>
</dbReference>
<evidence type="ECO:0000256" key="7">
    <source>
        <dbReference type="ARBA" id="ARBA00012153"/>
    </source>
</evidence>
<evidence type="ECO:0000259" key="15">
    <source>
        <dbReference type="Pfam" id="PF00925"/>
    </source>
</evidence>
<dbReference type="GO" id="GO:0000287">
    <property type="term" value="F:magnesium ion binding"/>
    <property type="evidence" value="ECO:0007669"/>
    <property type="project" value="UniProtKB-UniRule"/>
</dbReference>
<dbReference type="InterPro" id="IPR000422">
    <property type="entry name" value="DHBP_synthase_RibB"/>
</dbReference>
<dbReference type="InterPro" id="IPR032677">
    <property type="entry name" value="GTP_cyclohydro_II"/>
</dbReference>
<dbReference type="Gene3D" id="3.40.50.10990">
    <property type="entry name" value="GTP cyclohydrolase II"/>
    <property type="match status" value="1"/>
</dbReference>
<proteinExistence type="inferred from homology"/>
<keyword evidence="13 14" id="KW-0456">Lyase</keyword>
<dbReference type="GO" id="GO:0009231">
    <property type="term" value="P:riboflavin biosynthetic process"/>
    <property type="evidence" value="ECO:0007669"/>
    <property type="project" value="UniProtKB-UniRule"/>
</dbReference>
<dbReference type="InterPro" id="IPR036144">
    <property type="entry name" value="RibA-like_sf"/>
</dbReference>
<dbReference type="PANTHER" id="PTHR21327:SF34">
    <property type="entry name" value="3,4-DIHYDROXY-2-BUTANONE 4-PHOSPHATE SYNTHASE"/>
    <property type="match status" value="1"/>
</dbReference>
<evidence type="ECO:0000256" key="1">
    <source>
        <dbReference type="ARBA" id="ARBA00000141"/>
    </source>
</evidence>
<feature type="binding site" evidence="14">
    <location>
        <begin position="160"/>
        <end position="164"/>
    </location>
    <ligand>
        <name>D-ribulose 5-phosphate</name>
        <dbReference type="ChEBI" id="CHEBI:58121"/>
    </ligand>
</feature>
<evidence type="ECO:0000256" key="12">
    <source>
        <dbReference type="ARBA" id="ARBA00023211"/>
    </source>
</evidence>
<dbReference type="FunFam" id="3.90.870.10:FF:000001">
    <property type="entry name" value="Riboflavin biosynthesis protein RibBA"/>
    <property type="match status" value="1"/>
</dbReference>
<dbReference type="GO" id="GO:0005829">
    <property type="term" value="C:cytosol"/>
    <property type="evidence" value="ECO:0007669"/>
    <property type="project" value="TreeGrafter"/>
</dbReference>
<dbReference type="EC" id="4.1.99.12" evidence="7 14"/>
<sequence>MKTKLNYETIVKLDLEVKEEFDISPITEIIEDLRLGKMVIIVDEENRENEGDLMMAADFITPEAINFMVTHARGLVCLTLTHERCDELGLPMMTSNNRSGFGTNFTTSIEAAEGVTTGISAADRAHTVKVAISKNSKPTDLVQPGHIFPVRSVPGGVLIRAGHTEAGCDLTKLAGLTPASVICEIMNTDGTMSRLPDLMEFAKHHGIKIGTIVDLIQYRNEHESMIERIGECELATSWGMFKAYAYKDKSFGSPHIALVKGDIEEGLETLVRVHEPTNVLDLLDMEGQSHSWSLPKAIEKISKSDRGVIVLLNAQGNEGGLMNSLAKWGRSEAEDETKSKATKSEHYDMRTYGIGAQILRDLGVGKMKLLSHPLRLPSMTGFSLEVTGYEQA</sequence>
<evidence type="ECO:0000256" key="10">
    <source>
        <dbReference type="ARBA" id="ARBA00022723"/>
    </source>
</evidence>
<keyword evidence="16" id="KW-0378">Hydrolase</keyword>
<feature type="binding site" evidence="14">
    <location>
        <position position="163"/>
    </location>
    <ligand>
        <name>Mg(2+)</name>
        <dbReference type="ChEBI" id="CHEBI:18420"/>
        <label>2</label>
    </ligand>
</feature>
<evidence type="ECO:0000256" key="14">
    <source>
        <dbReference type="HAMAP-Rule" id="MF_00180"/>
    </source>
</evidence>
<feature type="domain" description="GTP cyclohydrolase II" evidence="15">
    <location>
        <begin position="228"/>
        <end position="389"/>
    </location>
</feature>
<feature type="binding site" evidence="14">
    <location>
        <position position="52"/>
    </location>
    <ligand>
        <name>D-ribulose 5-phosphate</name>
        <dbReference type="ChEBI" id="CHEBI:58121"/>
    </ligand>
</feature>
<organism evidence="16 17">
    <name type="scientific">Taylorella equigenitalis (strain MCE9)</name>
    <dbReference type="NCBI Taxonomy" id="937774"/>
    <lineage>
        <taxon>Bacteria</taxon>
        <taxon>Pseudomonadati</taxon>
        <taxon>Pseudomonadota</taxon>
        <taxon>Betaproteobacteria</taxon>
        <taxon>Burkholderiales</taxon>
        <taxon>Alcaligenaceae</taxon>
        <taxon>Taylorella</taxon>
    </lineage>
</organism>
<dbReference type="InterPro" id="IPR017945">
    <property type="entry name" value="DHBP_synth_RibB-like_a/b_dom"/>
</dbReference>
<dbReference type="Pfam" id="PF00926">
    <property type="entry name" value="DHBP_synthase"/>
    <property type="match status" value="1"/>
</dbReference>
<dbReference type="NCBIfam" id="NF010626">
    <property type="entry name" value="PRK14019.1"/>
    <property type="match status" value="1"/>
</dbReference>
<dbReference type="SUPFAM" id="SSF142695">
    <property type="entry name" value="RibA-like"/>
    <property type="match status" value="1"/>
</dbReference>
<dbReference type="GO" id="GO:0030145">
    <property type="term" value="F:manganese ion binding"/>
    <property type="evidence" value="ECO:0007669"/>
    <property type="project" value="UniProtKB-UniRule"/>
</dbReference>
<comment type="cofactor">
    <cofactor evidence="14">
        <name>Mg(2+)</name>
        <dbReference type="ChEBI" id="CHEBI:18420"/>
    </cofactor>
    <cofactor evidence="14">
        <name>Mn(2+)</name>
        <dbReference type="ChEBI" id="CHEBI:29035"/>
    </cofactor>
    <text evidence="14">Binds 2 divalent metal cations per subunit. Magnesium or manganese.</text>
</comment>
<comment type="similarity">
    <text evidence="6">In the C-terminal section; belongs to the GTP cyclohydrolase II family.</text>
</comment>
<evidence type="ECO:0000313" key="16">
    <source>
        <dbReference type="EMBL" id="ADU91895.1"/>
    </source>
</evidence>
<dbReference type="HAMAP" id="MF_00180">
    <property type="entry name" value="RibB"/>
    <property type="match status" value="1"/>
</dbReference>
<evidence type="ECO:0000256" key="5">
    <source>
        <dbReference type="ARBA" id="ARBA00005520"/>
    </source>
</evidence>
<dbReference type="GO" id="GO:0008686">
    <property type="term" value="F:3,4-dihydroxy-2-butanone-4-phosphate synthase activity"/>
    <property type="evidence" value="ECO:0007669"/>
    <property type="project" value="UniProtKB-UniRule"/>
</dbReference>
<comment type="pathway">
    <text evidence="4 14">Cofactor biosynthesis; riboflavin biosynthesis; 2-hydroxy-3-oxobutyl phosphate from D-ribulose 5-phosphate: step 1/1.</text>
</comment>
<feature type="binding site" evidence="14">
    <location>
        <position position="48"/>
    </location>
    <ligand>
        <name>Mg(2+)</name>
        <dbReference type="ChEBI" id="CHEBI:18420"/>
        <label>2</label>
    </ligand>
</feature>
<accession>A0A654KHN6</accession>
<evidence type="ECO:0000256" key="3">
    <source>
        <dbReference type="ARBA" id="ARBA00002284"/>
    </source>
</evidence>
<dbReference type="UniPathway" id="UPA00275">
    <property type="reaction ID" value="UER00399"/>
</dbReference>
<dbReference type="AlphaFoldDB" id="A0A654KHN6"/>
<evidence type="ECO:0000256" key="13">
    <source>
        <dbReference type="ARBA" id="ARBA00023239"/>
    </source>
</evidence>
<evidence type="ECO:0000256" key="9">
    <source>
        <dbReference type="ARBA" id="ARBA00022619"/>
    </source>
</evidence>
<evidence type="ECO:0000256" key="6">
    <source>
        <dbReference type="ARBA" id="ARBA00008976"/>
    </source>
</evidence>
<keyword evidence="11 14" id="KW-0460">Magnesium</keyword>
<feature type="binding site" evidence="14">
    <location>
        <begin position="47"/>
        <end position="48"/>
    </location>
    <ligand>
        <name>D-ribulose 5-phosphate</name>
        <dbReference type="ChEBI" id="CHEBI:58121"/>
    </ligand>
</feature>
<dbReference type="PIRSF" id="PIRSF001259">
    <property type="entry name" value="RibA"/>
    <property type="match status" value="1"/>
</dbReference>
<comment type="cofactor">
    <cofactor evidence="2">
        <name>Mn(2+)</name>
        <dbReference type="ChEBI" id="CHEBI:29035"/>
    </cofactor>
</comment>
<feature type="binding site" evidence="14">
    <location>
        <position position="48"/>
    </location>
    <ligand>
        <name>Mg(2+)</name>
        <dbReference type="ChEBI" id="CHEBI:18420"/>
        <label>1</label>
    </ligand>
</feature>
<dbReference type="Gene3D" id="3.90.870.10">
    <property type="entry name" value="DHBP synthase"/>
    <property type="match status" value="1"/>
</dbReference>
<comment type="similarity">
    <text evidence="5">In the N-terminal section; belongs to the DHBP synthase family.</text>
</comment>
<evidence type="ECO:0000256" key="4">
    <source>
        <dbReference type="ARBA" id="ARBA00004904"/>
    </source>
</evidence>
<dbReference type="KEGG" id="teq:TEQUI_0965"/>
<dbReference type="NCBIfam" id="TIGR00506">
    <property type="entry name" value="ribB"/>
    <property type="match status" value="1"/>
</dbReference>
<comment type="function">
    <text evidence="3 14">Catalyzes the conversion of D-ribulose 5-phosphate to formate and 3,4-dihydroxy-2-butanone 4-phosphate.</text>
</comment>
<dbReference type="PANTHER" id="PTHR21327">
    <property type="entry name" value="GTP CYCLOHYDROLASE II-RELATED"/>
    <property type="match status" value="1"/>
</dbReference>
<dbReference type="Pfam" id="PF00925">
    <property type="entry name" value="GTP_cyclohydro2"/>
    <property type="match status" value="1"/>
</dbReference>
<comment type="similarity">
    <text evidence="14">Belongs to the DHBP synthase family.</text>
</comment>
<evidence type="ECO:0000313" key="17">
    <source>
        <dbReference type="Proteomes" id="UP000007472"/>
    </source>
</evidence>
<keyword evidence="10 14" id="KW-0479">Metal-binding</keyword>
<gene>
    <name evidence="14" type="primary">ribB</name>
    <name evidence="16" type="ordered locus">TEQUI_0965</name>
</gene>
<keyword evidence="9 14" id="KW-0686">Riboflavin biosynthesis</keyword>
<feature type="site" description="Essential for catalytic activity" evidence="14">
    <location>
        <position position="146"/>
    </location>
</feature>
<feature type="site" description="Essential for catalytic activity" evidence="14">
    <location>
        <position position="184"/>
    </location>
</feature>
<dbReference type="Proteomes" id="UP000007472">
    <property type="component" value="Chromosome"/>
</dbReference>
<evidence type="ECO:0000256" key="2">
    <source>
        <dbReference type="ARBA" id="ARBA00001936"/>
    </source>
</evidence>
<name>A0A654KHN6_TAYEM</name>
<evidence type="ECO:0000256" key="8">
    <source>
        <dbReference type="ARBA" id="ARBA00018836"/>
    </source>
</evidence>
<keyword evidence="12 14" id="KW-0464">Manganese</keyword>
<reference evidence="16 17" key="1">
    <citation type="journal article" date="2011" name="J. Bacteriol.">
        <title>Genome sequence of Taylorella equigenitalis MCE9, the causative agent of contagious equine metritis.</title>
        <authorList>
            <person name="Hebert L."/>
            <person name="Moumen B."/>
            <person name="Duquesne F."/>
            <person name="Breuil M.F."/>
            <person name="Laugier C."/>
            <person name="Batto J.M."/>
            <person name="Renault P."/>
            <person name="Petry S."/>
        </authorList>
    </citation>
    <scope>NUCLEOTIDE SEQUENCE [LARGE SCALE GENOMIC DNA]</scope>
    <source>
        <strain evidence="16 17">MCE9</strain>
    </source>
</reference>